<comment type="caution">
    <text evidence="4">The sequence shown here is derived from an EMBL/GenBank/DDBJ whole genome shotgun (WGS) entry which is preliminary data.</text>
</comment>
<dbReference type="RefSeq" id="WP_166279445.1">
    <property type="nucleotide sequence ID" value="NZ_JAAFGS010000013.1"/>
</dbReference>
<feature type="region of interest" description="Disordered" evidence="2">
    <location>
        <begin position="381"/>
        <end position="436"/>
    </location>
</feature>
<dbReference type="InterPro" id="IPR001119">
    <property type="entry name" value="SLH_dom"/>
</dbReference>
<dbReference type="InterPro" id="IPR042229">
    <property type="entry name" value="Listeria/Bacterioides_rpt_sf"/>
</dbReference>
<proteinExistence type="predicted"/>
<feature type="domain" description="SLH" evidence="3">
    <location>
        <begin position="519"/>
        <end position="582"/>
    </location>
</feature>
<evidence type="ECO:0000313" key="5">
    <source>
        <dbReference type="Proteomes" id="UP000800303"/>
    </source>
</evidence>
<evidence type="ECO:0000313" key="4">
    <source>
        <dbReference type="EMBL" id="NGZ77980.1"/>
    </source>
</evidence>
<reference evidence="4 5" key="1">
    <citation type="submission" date="2020-01" db="EMBL/GenBank/DDBJ databases">
        <title>Polyphasic characterisation and genomic insights into a novel alkali tolerant bacterium VR-M41.</title>
        <authorList>
            <person name="Vemuluri V.R."/>
        </authorList>
    </citation>
    <scope>NUCLEOTIDE SEQUENCE [LARGE SCALE GENOMIC DNA]</scope>
    <source>
        <strain evidence="4 5">VR-M41</strain>
    </source>
</reference>
<comment type="subcellular location">
    <subcellularLocation>
        <location evidence="1">Cell envelope</location>
    </subcellularLocation>
</comment>
<dbReference type="InterPro" id="IPR013378">
    <property type="entry name" value="InlB-like_B-rpt"/>
</dbReference>
<organism evidence="4 5">
    <name type="scientific">Saccharibacillus alkalitolerans</name>
    <dbReference type="NCBI Taxonomy" id="2705290"/>
    <lineage>
        <taxon>Bacteria</taxon>
        <taxon>Bacillati</taxon>
        <taxon>Bacillota</taxon>
        <taxon>Bacilli</taxon>
        <taxon>Bacillales</taxon>
        <taxon>Paenibacillaceae</taxon>
        <taxon>Saccharibacillus</taxon>
    </lineage>
</organism>
<dbReference type="EMBL" id="JAAFGS010000013">
    <property type="protein sequence ID" value="NGZ77980.1"/>
    <property type="molecule type" value="Genomic_DNA"/>
</dbReference>
<name>A0ABX0FC77_9BACL</name>
<dbReference type="InterPro" id="IPR025883">
    <property type="entry name" value="Cadherin-like_domain"/>
</dbReference>
<protein>
    <recommendedName>
        <fullName evidence="3">SLH domain-containing protein</fullName>
    </recommendedName>
</protein>
<accession>A0ABX0FC77</accession>
<gene>
    <name evidence="4" type="ORF">GYN08_22055</name>
</gene>
<dbReference type="Gene3D" id="2.60.40.4270">
    <property type="entry name" value="Listeria-Bacteroides repeat domain"/>
    <property type="match status" value="3"/>
</dbReference>
<dbReference type="PROSITE" id="PS51272">
    <property type="entry name" value="SLH"/>
    <property type="match status" value="3"/>
</dbReference>
<dbReference type="NCBIfam" id="TIGR02543">
    <property type="entry name" value="List_Bact_rpt"/>
    <property type="match status" value="3"/>
</dbReference>
<evidence type="ECO:0000259" key="3">
    <source>
        <dbReference type="PROSITE" id="PS51272"/>
    </source>
</evidence>
<dbReference type="InterPro" id="IPR051465">
    <property type="entry name" value="Cell_Envelope_Struct_Comp"/>
</dbReference>
<feature type="domain" description="SLH" evidence="3">
    <location>
        <begin position="583"/>
        <end position="646"/>
    </location>
</feature>
<dbReference type="Pfam" id="PF09479">
    <property type="entry name" value="Flg_new"/>
    <property type="match status" value="3"/>
</dbReference>
<keyword evidence="5" id="KW-1185">Reference proteome</keyword>
<dbReference type="Pfam" id="PF00395">
    <property type="entry name" value="SLH"/>
    <property type="match status" value="3"/>
</dbReference>
<feature type="compositionally biased region" description="Pro residues" evidence="2">
    <location>
        <begin position="385"/>
        <end position="431"/>
    </location>
</feature>
<dbReference type="PANTHER" id="PTHR43308">
    <property type="entry name" value="OUTER MEMBRANE PROTEIN ALPHA-RELATED"/>
    <property type="match status" value="1"/>
</dbReference>
<evidence type="ECO:0000256" key="2">
    <source>
        <dbReference type="SAM" id="MobiDB-lite"/>
    </source>
</evidence>
<dbReference type="Proteomes" id="UP000800303">
    <property type="component" value="Unassembled WGS sequence"/>
</dbReference>
<dbReference type="Pfam" id="PF12733">
    <property type="entry name" value="Cadherin-like"/>
    <property type="match status" value="1"/>
</dbReference>
<sequence>MGYLIYIEDEEIYQANIVKYDGTEWRLIGQSAASQHVFELSFATDLNRSLYALYWHPDGLRVDKYAAVIRSYTVNFETTGGSPVQSVVVNANSPVTQPSPPTRTGYTFDGWYSDSALTTPYDFSAPITANTTLYAKWTANGYTVNFDSNEGTEVESQTVNYNETAAAPSAPTRTGYTFDGWYSDSDLETPFNFSTPITADTTLYAKWSINSYTVSYETNGGSAITDQTVDYNTTVTEPSAPTRTGYTFGGWYSDSDLTIPFNFNAPITENTTLYAKWTSADARLSGFSVDQGTLDPVFMASTFTYNVRNVPNSVTALNLSITKADRRASLDVTGATEVSVTDDVYVYRVADLTVGPNPVQIKVTAEDDTFTTYSLTIDRAAAPVSPTPTTPVPDPTPTTPAPAPAPSAPTPTPTPVPTPAPAPVPPAPAPTTAPVFQNGVVDGEALVSRISAAANSAPSGAATLTDTGAHWARQAIGTFARLGFVTGDPDGSFRPNDKITRGEFAAILSRVFPVEQASAAAPVLNDVNNHWANESIRRLVSVGVLKGYGDGTFRPNRTISREEMAAVLSRIVNLNEVNKDTSRGSFVDQSQISPYAADAVRQAAQAGIVSGKPGEVFDPKGQSSRAEAVVILSNTLNLDPQIWVILNNLE</sequence>
<feature type="domain" description="SLH" evidence="3">
    <location>
        <begin position="459"/>
        <end position="518"/>
    </location>
</feature>
<evidence type="ECO:0000256" key="1">
    <source>
        <dbReference type="ARBA" id="ARBA00004196"/>
    </source>
</evidence>